<name>A0AAW0WPX2_CHEQU</name>
<sequence length="116" mass="12318">MSSTRPVSVIWLEYVFKSCSSRIPEGNTHSVCKTCQACTSVPGSMMHVQAGCPFLGCLTPLRLFFYFLQVRVKGSPCKCVGLSLGMLNSIPPVSCPAHNLAAMVPGSGIGSADNYS</sequence>
<comment type="caution">
    <text evidence="1">The sequence shown here is derived from an EMBL/GenBank/DDBJ whole genome shotgun (WGS) entry which is preliminary data.</text>
</comment>
<evidence type="ECO:0000313" key="1">
    <source>
        <dbReference type="EMBL" id="KAK8734295.1"/>
    </source>
</evidence>
<reference evidence="1 2" key="1">
    <citation type="journal article" date="2024" name="BMC Genomics">
        <title>Genome assembly of redclaw crayfish (Cherax quadricarinatus) provides insights into its immune adaptation and hypoxia tolerance.</title>
        <authorList>
            <person name="Liu Z."/>
            <person name="Zheng J."/>
            <person name="Li H."/>
            <person name="Fang K."/>
            <person name="Wang S."/>
            <person name="He J."/>
            <person name="Zhou D."/>
            <person name="Weng S."/>
            <person name="Chi M."/>
            <person name="Gu Z."/>
            <person name="He J."/>
            <person name="Li F."/>
            <person name="Wang M."/>
        </authorList>
    </citation>
    <scope>NUCLEOTIDE SEQUENCE [LARGE SCALE GENOMIC DNA]</scope>
    <source>
        <strain evidence="1">ZL_2023a</strain>
    </source>
</reference>
<evidence type="ECO:0000313" key="2">
    <source>
        <dbReference type="Proteomes" id="UP001445076"/>
    </source>
</evidence>
<gene>
    <name evidence="1" type="ORF">OTU49_006110</name>
</gene>
<protein>
    <submittedName>
        <fullName evidence="1">Uncharacterized protein</fullName>
    </submittedName>
</protein>
<organism evidence="1 2">
    <name type="scientific">Cherax quadricarinatus</name>
    <name type="common">Australian red claw crayfish</name>
    <dbReference type="NCBI Taxonomy" id="27406"/>
    <lineage>
        <taxon>Eukaryota</taxon>
        <taxon>Metazoa</taxon>
        <taxon>Ecdysozoa</taxon>
        <taxon>Arthropoda</taxon>
        <taxon>Crustacea</taxon>
        <taxon>Multicrustacea</taxon>
        <taxon>Malacostraca</taxon>
        <taxon>Eumalacostraca</taxon>
        <taxon>Eucarida</taxon>
        <taxon>Decapoda</taxon>
        <taxon>Pleocyemata</taxon>
        <taxon>Astacidea</taxon>
        <taxon>Parastacoidea</taxon>
        <taxon>Parastacidae</taxon>
        <taxon>Cherax</taxon>
    </lineage>
</organism>
<dbReference type="AlphaFoldDB" id="A0AAW0WPX2"/>
<keyword evidence="2" id="KW-1185">Reference proteome</keyword>
<dbReference type="EMBL" id="JARKIK010000051">
    <property type="protein sequence ID" value="KAK8734295.1"/>
    <property type="molecule type" value="Genomic_DNA"/>
</dbReference>
<proteinExistence type="predicted"/>
<dbReference type="Proteomes" id="UP001445076">
    <property type="component" value="Unassembled WGS sequence"/>
</dbReference>
<accession>A0AAW0WPX2</accession>